<evidence type="ECO:0000256" key="8">
    <source>
        <dbReference type="ARBA" id="ARBA00022676"/>
    </source>
</evidence>
<dbReference type="Gene3D" id="3.40.710.10">
    <property type="entry name" value="DD-peptidase/beta-lactamase superfamily"/>
    <property type="match status" value="2"/>
</dbReference>
<keyword evidence="6" id="KW-0121">Carboxypeptidase</keyword>
<evidence type="ECO:0000256" key="11">
    <source>
        <dbReference type="ARBA" id="ARBA00022960"/>
    </source>
</evidence>
<dbReference type="SUPFAM" id="SSF56601">
    <property type="entry name" value="beta-lactamase/transpeptidase-like"/>
    <property type="match status" value="1"/>
</dbReference>
<dbReference type="InterPro" id="IPR050396">
    <property type="entry name" value="Glycosyltr_51/Transpeptidase"/>
</dbReference>
<accession>A0A9R1C9L9</accession>
<feature type="compositionally biased region" description="Basic residues" evidence="18">
    <location>
        <begin position="812"/>
        <end position="821"/>
    </location>
</feature>
<dbReference type="GO" id="GO:0006508">
    <property type="term" value="P:proteolysis"/>
    <property type="evidence" value="ECO:0007669"/>
    <property type="project" value="UniProtKB-KW"/>
</dbReference>
<protein>
    <submittedName>
        <fullName evidence="22">Penicillin-binding protein 1A</fullName>
    </submittedName>
</protein>
<dbReference type="GeneID" id="72467408"/>
<dbReference type="Gene3D" id="1.10.3810.10">
    <property type="entry name" value="Biosynthetic peptidoglycan transglycosylase-like"/>
    <property type="match status" value="1"/>
</dbReference>
<dbReference type="InterPro" id="IPR012338">
    <property type="entry name" value="Beta-lactam/transpept-like"/>
</dbReference>
<comment type="pathway">
    <text evidence="2">Cell wall biogenesis; peptidoglycan biosynthesis.</text>
</comment>
<proteinExistence type="inferred from homology"/>
<dbReference type="SUPFAM" id="SSF53955">
    <property type="entry name" value="Lysozyme-like"/>
    <property type="match status" value="1"/>
</dbReference>
<evidence type="ECO:0000256" key="13">
    <source>
        <dbReference type="ARBA" id="ARBA00023136"/>
    </source>
</evidence>
<dbReference type="AlphaFoldDB" id="A0A9R1C9L9"/>
<dbReference type="GO" id="GO:0005886">
    <property type="term" value="C:plasma membrane"/>
    <property type="evidence" value="ECO:0007669"/>
    <property type="project" value="UniProtKB-SubCell"/>
</dbReference>
<evidence type="ECO:0000256" key="16">
    <source>
        <dbReference type="ARBA" id="ARBA00034000"/>
    </source>
</evidence>
<dbReference type="GO" id="GO:0030288">
    <property type="term" value="C:outer membrane-bounded periplasmic space"/>
    <property type="evidence" value="ECO:0007669"/>
    <property type="project" value="TreeGrafter"/>
</dbReference>
<feature type="region of interest" description="Disordered" evidence="18">
    <location>
        <begin position="781"/>
        <end position="833"/>
    </location>
</feature>
<dbReference type="EMBL" id="BPUB01000001">
    <property type="protein sequence ID" value="GJG58556.1"/>
    <property type="molecule type" value="Genomic_DNA"/>
</dbReference>
<keyword evidence="10" id="KW-0378">Hydrolase</keyword>
<dbReference type="GO" id="GO:0008955">
    <property type="term" value="F:peptidoglycan glycosyltransferase activity"/>
    <property type="evidence" value="ECO:0007669"/>
    <property type="project" value="UniProtKB-EC"/>
</dbReference>
<keyword evidence="5" id="KW-1003">Cell membrane</keyword>
<evidence type="ECO:0000313" key="22">
    <source>
        <dbReference type="EMBL" id="GJG58556.1"/>
    </source>
</evidence>
<keyword evidence="9" id="KW-0808">Transferase</keyword>
<evidence type="ECO:0000256" key="15">
    <source>
        <dbReference type="ARBA" id="ARBA00023316"/>
    </source>
</evidence>
<dbReference type="GO" id="GO:0009002">
    <property type="term" value="F:serine-type D-Ala-D-Ala carboxypeptidase activity"/>
    <property type="evidence" value="ECO:0007669"/>
    <property type="project" value="UniProtKB-EC"/>
</dbReference>
<evidence type="ECO:0000256" key="3">
    <source>
        <dbReference type="ARBA" id="ARBA00007090"/>
    </source>
</evidence>
<evidence type="ECO:0000256" key="5">
    <source>
        <dbReference type="ARBA" id="ARBA00022475"/>
    </source>
</evidence>
<evidence type="ECO:0000256" key="12">
    <source>
        <dbReference type="ARBA" id="ARBA00022984"/>
    </source>
</evidence>
<evidence type="ECO:0000259" key="21">
    <source>
        <dbReference type="Pfam" id="PF00912"/>
    </source>
</evidence>
<evidence type="ECO:0000256" key="14">
    <source>
        <dbReference type="ARBA" id="ARBA00023268"/>
    </source>
</evidence>
<comment type="catalytic activity">
    <reaction evidence="17">
        <text>[GlcNAc-(1-&gt;4)-Mur2Ac(oyl-L-Ala-gamma-D-Glu-L-Lys-D-Ala-D-Ala)](n)-di-trans,octa-cis-undecaprenyl diphosphate + beta-D-GlcNAc-(1-&gt;4)-Mur2Ac(oyl-L-Ala-gamma-D-Glu-L-Lys-D-Ala-D-Ala)-di-trans,octa-cis-undecaprenyl diphosphate = [GlcNAc-(1-&gt;4)-Mur2Ac(oyl-L-Ala-gamma-D-Glu-L-Lys-D-Ala-D-Ala)](n+1)-di-trans,octa-cis-undecaprenyl diphosphate + di-trans,octa-cis-undecaprenyl diphosphate + H(+)</text>
        <dbReference type="Rhea" id="RHEA:23708"/>
        <dbReference type="Rhea" id="RHEA-COMP:9602"/>
        <dbReference type="Rhea" id="RHEA-COMP:9603"/>
        <dbReference type="ChEBI" id="CHEBI:15378"/>
        <dbReference type="ChEBI" id="CHEBI:58405"/>
        <dbReference type="ChEBI" id="CHEBI:60033"/>
        <dbReference type="ChEBI" id="CHEBI:78435"/>
        <dbReference type="EC" id="2.4.99.28"/>
    </reaction>
</comment>
<evidence type="ECO:0000313" key="23">
    <source>
        <dbReference type="Proteomes" id="UP000825483"/>
    </source>
</evidence>
<keyword evidence="15" id="KW-0961">Cell wall biogenesis/degradation</keyword>
<dbReference type="GO" id="GO:0008658">
    <property type="term" value="F:penicillin binding"/>
    <property type="evidence" value="ECO:0007669"/>
    <property type="project" value="InterPro"/>
</dbReference>
<feature type="compositionally biased region" description="Acidic residues" evidence="18">
    <location>
        <begin position="787"/>
        <end position="806"/>
    </location>
</feature>
<comment type="subcellular location">
    <subcellularLocation>
        <location evidence="1">Cell membrane</location>
    </subcellularLocation>
</comment>
<dbReference type="PANTHER" id="PTHR32282:SF11">
    <property type="entry name" value="PENICILLIN-BINDING PROTEIN 1B"/>
    <property type="match status" value="1"/>
</dbReference>
<dbReference type="GO" id="GO:0009252">
    <property type="term" value="P:peptidoglycan biosynthetic process"/>
    <property type="evidence" value="ECO:0007669"/>
    <property type="project" value="UniProtKB-KW"/>
</dbReference>
<dbReference type="RefSeq" id="WP_223929205.1">
    <property type="nucleotide sequence ID" value="NZ_BPTU01000001.1"/>
</dbReference>
<gene>
    <name evidence="22" type="primary">mrcA</name>
    <name evidence="22" type="ORF">PRLR5076_14070</name>
</gene>
<feature type="compositionally biased region" description="Polar residues" evidence="18">
    <location>
        <begin position="822"/>
        <end position="833"/>
    </location>
</feature>
<feature type="domain" description="Penicillin-binding protein transpeptidase" evidence="20">
    <location>
        <begin position="448"/>
        <end position="684"/>
    </location>
</feature>
<dbReference type="InterPro" id="IPR036950">
    <property type="entry name" value="PBP_transglycosylase"/>
</dbReference>
<keyword evidence="13 19" id="KW-0472">Membrane</keyword>
<keyword evidence="23" id="KW-1185">Reference proteome</keyword>
<dbReference type="Pfam" id="PF00905">
    <property type="entry name" value="Transpeptidase"/>
    <property type="match status" value="1"/>
</dbReference>
<evidence type="ECO:0000256" key="6">
    <source>
        <dbReference type="ARBA" id="ARBA00022645"/>
    </source>
</evidence>
<keyword evidence="11" id="KW-0133">Cell shape</keyword>
<feature type="domain" description="Glycosyl transferase family 51" evidence="21">
    <location>
        <begin position="91"/>
        <end position="273"/>
    </location>
</feature>
<dbReference type="GO" id="GO:0008360">
    <property type="term" value="P:regulation of cell shape"/>
    <property type="evidence" value="ECO:0007669"/>
    <property type="project" value="UniProtKB-KW"/>
</dbReference>
<dbReference type="InterPro" id="IPR001460">
    <property type="entry name" value="PCN-bd_Tpept"/>
</dbReference>
<evidence type="ECO:0000256" key="18">
    <source>
        <dbReference type="SAM" id="MobiDB-lite"/>
    </source>
</evidence>
<evidence type="ECO:0000259" key="20">
    <source>
        <dbReference type="Pfam" id="PF00905"/>
    </source>
</evidence>
<keyword evidence="8" id="KW-0328">Glycosyltransferase</keyword>
<evidence type="ECO:0000256" key="10">
    <source>
        <dbReference type="ARBA" id="ARBA00022801"/>
    </source>
</evidence>
<keyword evidence="7" id="KW-0645">Protease</keyword>
<comment type="similarity">
    <text evidence="4">In the N-terminal section; belongs to the glycosyltransferase 51 family.</text>
</comment>
<dbReference type="InterPro" id="IPR023346">
    <property type="entry name" value="Lysozyme-like_dom_sf"/>
</dbReference>
<evidence type="ECO:0000256" key="17">
    <source>
        <dbReference type="ARBA" id="ARBA00049902"/>
    </source>
</evidence>
<evidence type="ECO:0000256" key="9">
    <source>
        <dbReference type="ARBA" id="ARBA00022679"/>
    </source>
</evidence>
<dbReference type="Pfam" id="PF00912">
    <property type="entry name" value="Transgly"/>
    <property type="match status" value="1"/>
</dbReference>
<dbReference type="Proteomes" id="UP000825483">
    <property type="component" value="Unassembled WGS sequence"/>
</dbReference>
<dbReference type="GO" id="GO:0071555">
    <property type="term" value="P:cell wall organization"/>
    <property type="evidence" value="ECO:0007669"/>
    <property type="project" value="UniProtKB-KW"/>
</dbReference>
<organism evidence="22 23">
    <name type="scientific">Prevotella lacticifex</name>
    <dbReference type="NCBI Taxonomy" id="2854755"/>
    <lineage>
        <taxon>Bacteria</taxon>
        <taxon>Pseudomonadati</taxon>
        <taxon>Bacteroidota</taxon>
        <taxon>Bacteroidia</taxon>
        <taxon>Bacteroidales</taxon>
        <taxon>Prevotellaceae</taxon>
        <taxon>Prevotella</taxon>
    </lineage>
</organism>
<evidence type="ECO:0000256" key="7">
    <source>
        <dbReference type="ARBA" id="ARBA00022670"/>
    </source>
</evidence>
<sequence length="833" mass="94248">MLKKIINILKVLWRGIKGFFPWYASLYKGHKWYTKTAVGIMSAIVALFLYLGMVDINFLWLFGKSPGFYEIMTPPKNAGSEVYSADSVLLGRYLKENRIPVRYNEISPSFWRALIDTEDERFYEHHGIDFEGIGGAVKDAVTHNGARGASTITQQLAKNLFQVRRGNSQGFFGHIPGLRLIVDKSKEWIIAIKLELIYSKDAILTMYANTVDFGNNAFGIKTAAKTYFNTTPDKLTPDQCALLVGMLKATSYYNPITRPENALKRRNQVLINMRDHNDLTAEACDSLMKKRIVLDVQQMDDDSGRAKYFRDAVAKFLKQQPELDGYDLYSSGLRIYTTIDTRLQKYAEQAVTKQMRVVQRAFEGNWYHEDPWRDEKGQVIPNFIEGIAQRLPVYKALQAKYPNQPDSVNYYMNKKHKVRLFDYEKGHITADMSSMDSIRYMVRFMHSAFVAIEPQTGAVKAWVGDIDYDTWNYDKVTAERQPGSTFKLFVYTEAIDQGLAPCDKRRDEYFSMQVEDDETHEMKTWAPTNANGYFTGDSIPLRSAFAQSINSIAARLGQEVGTSNIIKMAQKMGIKSPLKDKPALALGSSDVNLLELAGAYTTIANDGRHHDPILVTKVVDDQGNVLYEADDDDTQAVSHRTAFLMQQMLKAGLVEPGGTSQPLNSYITKDTDWGGKTGTSNNHSDAWYIGVSPNLVCGAWVGGEYRCIHFRYGKMGQGGRAALPIVGNFIKAVWKDKRFMKYHAKWQPDDDIDKSLYECQSYWSKPKRKLDTIYVDRSSEANKADEDLNDEDMNNDESAVEGEGNEPEPTSTRHHTGKSHSGRNNSSEADIPL</sequence>
<keyword evidence="12" id="KW-0573">Peptidoglycan synthesis</keyword>
<evidence type="ECO:0000256" key="1">
    <source>
        <dbReference type="ARBA" id="ARBA00004236"/>
    </source>
</evidence>
<keyword evidence="19" id="KW-0812">Transmembrane</keyword>
<dbReference type="InterPro" id="IPR001264">
    <property type="entry name" value="Glyco_trans_51"/>
</dbReference>
<reference evidence="22" key="1">
    <citation type="journal article" date="2022" name="Int. J. Syst. Evol. Microbiol.">
        <title>Prevotella lacticifex sp. nov., isolated from the rumen of cows.</title>
        <authorList>
            <person name="Shinkai T."/>
            <person name="Ikeyama N."/>
            <person name="Kumagai M."/>
            <person name="Ohmori H."/>
            <person name="Sakamoto M."/>
            <person name="Ohkuma M."/>
            <person name="Mitsumori M."/>
        </authorList>
    </citation>
    <scope>NUCLEOTIDE SEQUENCE</scope>
    <source>
        <strain evidence="22">R5076</strain>
    </source>
</reference>
<comment type="caution">
    <text evidence="22">The sequence shown here is derived from an EMBL/GenBank/DDBJ whole genome shotgun (WGS) entry which is preliminary data.</text>
</comment>
<comment type="similarity">
    <text evidence="3">In the C-terminal section; belongs to the transpeptidase family.</text>
</comment>
<name>A0A9R1C9L9_9BACT</name>
<evidence type="ECO:0000256" key="4">
    <source>
        <dbReference type="ARBA" id="ARBA00007739"/>
    </source>
</evidence>
<feature type="transmembrane region" description="Helical" evidence="19">
    <location>
        <begin position="37"/>
        <end position="62"/>
    </location>
</feature>
<keyword evidence="14" id="KW-0511">Multifunctional enzyme</keyword>
<keyword evidence="19" id="KW-1133">Transmembrane helix</keyword>
<dbReference type="PANTHER" id="PTHR32282">
    <property type="entry name" value="BINDING PROTEIN TRANSPEPTIDASE, PUTATIVE-RELATED"/>
    <property type="match status" value="1"/>
</dbReference>
<evidence type="ECO:0000256" key="19">
    <source>
        <dbReference type="SAM" id="Phobius"/>
    </source>
</evidence>
<comment type="catalytic activity">
    <reaction evidence="16">
        <text>Preferential cleavage: (Ac)2-L-Lys-D-Ala-|-D-Ala. Also transpeptidation of peptidyl-alanyl moieties that are N-acyl substituents of D-alanine.</text>
        <dbReference type="EC" id="3.4.16.4"/>
    </reaction>
</comment>
<evidence type="ECO:0000256" key="2">
    <source>
        <dbReference type="ARBA" id="ARBA00004752"/>
    </source>
</evidence>